<dbReference type="PANTHER" id="PTHR23133:SF2">
    <property type="entry name" value="IMIDAZOLEGLYCEROL-PHOSPHATE DEHYDRATASE"/>
    <property type="match status" value="1"/>
</dbReference>
<protein>
    <recommendedName>
        <fullName evidence="2 6">Imidazoleglycerol-phosphate dehydratase</fullName>
        <shortName evidence="6">IGPD</shortName>
        <ecNumber evidence="6">4.2.1.19</ecNumber>
    </recommendedName>
</protein>
<dbReference type="EC" id="4.2.1.19" evidence="6"/>
<dbReference type="UniPathway" id="UPA00031">
    <property type="reaction ID" value="UER00011"/>
</dbReference>
<keyword evidence="3 6" id="KW-0028">Amino-acid biosynthesis</keyword>
<dbReference type="Proteomes" id="UP000600363">
    <property type="component" value="Unassembled WGS sequence"/>
</dbReference>
<dbReference type="FunFam" id="3.30.230.40:FF:000001">
    <property type="entry name" value="Imidazoleglycerol-phosphate dehydratase HisB"/>
    <property type="match status" value="1"/>
</dbReference>
<dbReference type="InterPro" id="IPR020568">
    <property type="entry name" value="Ribosomal_Su5_D2-typ_SF"/>
</dbReference>
<dbReference type="InterPro" id="IPR000807">
    <property type="entry name" value="ImidazoleglycerolP_deHydtase"/>
</dbReference>
<dbReference type="Gene3D" id="3.30.230.40">
    <property type="entry name" value="Imidazole glycerol phosphate dehydratase, domain 1"/>
    <property type="match status" value="2"/>
</dbReference>
<sequence>MARAASARRKTSETDISVQLDIDGGGASKISTGIPFLDHMLTTLATHSGFDLVVDAKGDIEVDVHHTMEDVAIVLGDVLDEALSERGDIARFAHAVVPMDEALSLAAVDLATRSYLVFDVPLEWGQVGGVPAELFEHFFDTLTRNARFTLHIITRGRDRHHIVEASFKATALALGQATRPIGGGARSTKGVL</sequence>
<evidence type="ECO:0000313" key="7">
    <source>
        <dbReference type="EMBL" id="HIH70227.1"/>
    </source>
</evidence>
<name>A0A832RYG6_9EURY</name>
<dbReference type="AlphaFoldDB" id="A0A832RYG6"/>
<comment type="caution">
    <text evidence="7">The sequence shown here is derived from an EMBL/GenBank/DDBJ whole genome shotgun (WGS) entry which is preliminary data.</text>
</comment>
<accession>A0A832RYG6</accession>
<dbReference type="InterPro" id="IPR020565">
    <property type="entry name" value="ImidazoleglycerP_deHydtase_CS"/>
</dbReference>
<keyword evidence="4 6" id="KW-0368">Histidine biosynthesis</keyword>
<comment type="subcellular location">
    <subcellularLocation>
        <location evidence="6">Cytoplasm</location>
    </subcellularLocation>
</comment>
<evidence type="ECO:0000256" key="4">
    <source>
        <dbReference type="ARBA" id="ARBA00023102"/>
    </source>
</evidence>
<dbReference type="FunFam" id="3.30.230.40:FF:000003">
    <property type="entry name" value="Imidazoleglycerol-phosphate dehydratase HisB"/>
    <property type="match status" value="1"/>
</dbReference>
<dbReference type="HAMAP" id="MF_00076">
    <property type="entry name" value="HisB"/>
    <property type="match status" value="1"/>
</dbReference>
<dbReference type="GO" id="GO:0000105">
    <property type="term" value="P:L-histidine biosynthetic process"/>
    <property type="evidence" value="ECO:0007669"/>
    <property type="project" value="UniProtKB-UniRule"/>
</dbReference>
<dbReference type="PROSITE" id="PS00954">
    <property type="entry name" value="IGP_DEHYDRATASE_1"/>
    <property type="match status" value="1"/>
</dbReference>
<keyword evidence="5 6" id="KW-0456">Lyase</keyword>
<evidence type="ECO:0000256" key="3">
    <source>
        <dbReference type="ARBA" id="ARBA00022605"/>
    </source>
</evidence>
<dbReference type="GO" id="GO:0005737">
    <property type="term" value="C:cytoplasm"/>
    <property type="evidence" value="ECO:0007669"/>
    <property type="project" value="UniProtKB-SubCell"/>
</dbReference>
<keyword evidence="6" id="KW-0963">Cytoplasm</keyword>
<dbReference type="NCBIfam" id="NF002114">
    <property type="entry name" value="PRK00951.2-4"/>
    <property type="match status" value="1"/>
</dbReference>
<dbReference type="GO" id="GO:0004424">
    <property type="term" value="F:imidazoleglycerol-phosphate dehydratase activity"/>
    <property type="evidence" value="ECO:0007669"/>
    <property type="project" value="UniProtKB-UniRule"/>
</dbReference>
<dbReference type="Pfam" id="PF00475">
    <property type="entry name" value="IGPD"/>
    <property type="match status" value="1"/>
</dbReference>
<evidence type="ECO:0000313" key="8">
    <source>
        <dbReference type="Proteomes" id="UP000600363"/>
    </source>
</evidence>
<reference evidence="7" key="1">
    <citation type="journal article" date="2020" name="bioRxiv">
        <title>A rank-normalized archaeal taxonomy based on genome phylogeny resolves widespread incomplete and uneven classifications.</title>
        <authorList>
            <person name="Rinke C."/>
            <person name="Chuvochina M."/>
            <person name="Mussig A.J."/>
            <person name="Chaumeil P.-A."/>
            <person name="Waite D.W."/>
            <person name="Whitman W.B."/>
            <person name="Parks D.H."/>
            <person name="Hugenholtz P."/>
        </authorList>
    </citation>
    <scope>NUCLEOTIDE SEQUENCE</scope>
    <source>
        <strain evidence="7">UBA12518</strain>
    </source>
</reference>
<dbReference type="PROSITE" id="PS00955">
    <property type="entry name" value="IGP_DEHYDRATASE_2"/>
    <property type="match status" value="1"/>
</dbReference>
<dbReference type="PANTHER" id="PTHR23133">
    <property type="entry name" value="IMIDAZOLEGLYCEROL-PHOSPHATE DEHYDRATASE HIS7"/>
    <property type="match status" value="1"/>
</dbReference>
<evidence type="ECO:0000256" key="5">
    <source>
        <dbReference type="ARBA" id="ARBA00023239"/>
    </source>
</evidence>
<evidence type="ECO:0000256" key="1">
    <source>
        <dbReference type="ARBA" id="ARBA00005047"/>
    </source>
</evidence>
<comment type="similarity">
    <text evidence="6">Belongs to the imidazoleglycerol-phosphate dehydratase family.</text>
</comment>
<dbReference type="CDD" id="cd07914">
    <property type="entry name" value="IGPD"/>
    <property type="match status" value="1"/>
</dbReference>
<gene>
    <name evidence="6 7" type="primary">hisB</name>
    <name evidence="7" type="ORF">HA299_06430</name>
</gene>
<comment type="pathway">
    <text evidence="1 6">Amino-acid biosynthesis; L-histidine biosynthesis; L-histidine from 5-phospho-alpha-D-ribose 1-diphosphate: step 6/9.</text>
</comment>
<evidence type="ECO:0000256" key="2">
    <source>
        <dbReference type="ARBA" id="ARBA00016664"/>
    </source>
</evidence>
<proteinExistence type="inferred from homology"/>
<evidence type="ECO:0000256" key="6">
    <source>
        <dbReference type="HAMAP-Rule" id="MF_00076"/>
    </source>
</evidence>
<organism evidence="7 8">
    <name type="scientific">Methermicoccus shengliensis</name>
    <dbReference type="NCBI Taxonomy" id="660064"/>
    <lineage>
        <taxon>Archaea</taxon>
        <taxon>Methanobacteriati</taxon>
        <taxon>Methanobacteriota</taxon>
        <taxon>Stenosarchaea group</taxon>
        <taxon>Methanomicrobia</taxon>
        <taxon>Methanosarcinales</taxon>
        <taxon>Methermicoccaceae</taxon>
        <taxon>Methermicoccus</taxon>
    </lineage>
</organism>
<dbReference type="InterPro" id="IPR038494">
    <property type="entry name" value="IGPD_sf"/>
</dbReference>
<dbReference type="NCBIfam" id="NF002111">
    <property type="entry name" value="PRK00951.2-1"/>
    <property type="match status" value="1"/>
</dbReference>
<comment type="catalytic activity">
    <reaction evidence="6">
        <text>D-erythro-1-(imidazol-4-yl)glycerol 3-phosphate = 3-(imidazol-4-yl)-2-oxopropyl phosphate + H2O</text>
        <dbReference type="Rhea" id="RHEA:11040"/>
        <dbReference type="ChEBI" id="CHEBI:15377"/>
        <dbReference type="ChEBI" id="CHEBI:57766"/>
        <dbReference type="ChEBI" id="CHEBI:58278"/>
        <dbReference type="EC" id="4.2.1.19"/>
    </reaction>
</comment>
<dbReference type="SUPFAM" id="SSF54211">
    <property type="entry name" value="Ribosomal protein S5 domain 2-like"/>
    <property type="match status" value="2"/>
</dbReference>
<dbReference type="EMBL" id="DUIH01000021">
    <property type="protein sequence ID" value="HIH70227.1"/>
    <property type="molecule type" value="Genomic_DNA"/>
</dbReference>
<dbReference type="RefSeq" id="WP_042684702.1">
    <property type="nucleotide sequence ID" value="NZ_DUIH01000021.1"/>
</dbReference>